<dbReference type="STRING" id="2325.TKV_c02250"/>
<organism evidence="1 2">
    <name type="scientific">Thermoanaerobacter kivui</name>
    <name type="common">Acetogenium kivui</name>
    <dbReference type="NCBI Taxonomy" id="2325"/>
    <lineage>
        <taxon>Bacteria</taxon>
        <taxon>Bacillati</taxon>
        <taxon>Bacillota</taxon>
        <taxon>Clostridia</taxon>
        <taxon>Thermoanaerobacterales</taxon>
        <taxon>Thermoanaerobacteraceae</taxon>
        <taxon>Thermoanaerobacter</taxon>
    </lineage>
</organism>
<dbReference type="AlphaFoldDB" id="A0A097ANP2"/>
<dbReference type="HOGENOM" id="CLU_029675_2_0_9"/>
<reference evidence="2" key="1">
    <citation type="journal article" date="2015" name="Genome Announc.">
        <title>Whole-Genome Sequences of 80 Environmental and Clinical Isolates of Burkholderia pseudomallei.</title>
        <authorList>
            <person name="Johnson S.L."/>
            <person name="Baker A.L."/>
            <person name="Chain P.S."/>
            <person name="Currie B.J."/>
            <person name="Daligault H.E."/>
            <person name="Davenport K.W."/>
            <person name="Davis C.B."/>
            <person name="Inglis T.J."/>
            <person name="Kaestli M."/>
            <person name="Koren S."/>
            <person name="Mayo M."/>
            <person name="Merritt A.J."/>
            <person name="Price E.P."/>
            <person name="Sarovich D.S."/>
            <person name="Warner J."/>
            <person name="Rosovitz M.J."/>
        </authorList>
    </citation>
    <scope>NUCLEOTIDE SEQUENCE [LARGE SCALE GENOMIC DNA]</scope>
    <source>
        <strain evidence="2">DSM 2030</strain>
    </source>
</reference>
<evidence type="ECO:0000313" key="2">
    <source>
        <dbReference type="Proteomes" id="UP000029669"/>
    </source>
</evidence>
<accession>A0A097ANP2</accession>
<dbReference type="Gene3D" id="3.90.1200.10">
    <property type="match status" value="1"/>
</dbReference>
<gene>
    <name evidence="1" type="ORF">TKV_c02250</name>
</gene>
<evidence type="ECO:0008006" key="3">
    <source>
        <dbReference type="Google" id="ProtNLM"/>
    </source>
</evidence>
<sequence>MYIDENLKFEDIPSKLESIVKSMDDETLKKFRWFQEKAYTILEKYLFDYAILLQYEAKIIIAAIIAFVVKDPNTKKESTSLYYLPLIITKYLTNNDLISIIEGLNFKAFVYDGVDDIEYVKLLNKILREEGRIPFKSDAKLIAVRLKQEDIYKSRRLSNKSSNSLTFLQKDEIIKTYRKLVKGINPDLEMTLELRRMGFENVQDIRGYFLYQDKEGKKHTVAIVVEYIKNMGDMWQYTQDYLASLISRLSGCEDIDEGYVKSYCSDYIEEVKNIAGIIADMHIKLSQIDEEDFGKRDANTSDIQDLLKSIRSNFYRLLSFMKSGNFEEPIDSMIKEIVLQQDFLTAKLQEFENSSVFGKYMRCHGDLHLEQILKTENGYVIIDFEGEPTKPIEIRKKKISPLKDVAGMVRSFSYAACAAYFNYLQQSGTLENERIERLLSFWAEVVTQNFIESYVNLVRKEAPDIIPEDESFDAALALFKLDKALFEGLYEVNNRPLWFKIPLKGILECIKDLKF</sequence>
<dbReference type="Proteomes" id="UP000029669">
    <property type="component" value="Chromosome"/>
</dbReference>
<dbReference type="RefSeq" id="WP_049684407.1">
    <property type="nucleotide sequence ID" value="NZ_CP009170.1"/>
</dbReference>
<proteinExistence type="predicted"/>
<name>A0A097ANP2_THEKI</name>
<dbReference type="OrthoDB" id="9806009at2"/>
<dbReference type="KEGG" id="tki:TKV_c02250"/>
<evidence type="ECO:0000313" key="1">
    <source>
        <dbReference type="EMBL" id="AIS51430.1"/>
    </source>
</evidence>
<dbReference type="EMBL" id="CP009170">
    <property type="protein sequence ID" value="AIS51430.1"/>
    <property type="molecule type" value="Genomic_DNA"/>
</dbReference>
<keyword evidence="2" id="KW-1185">Reference proteome</keyword>
<dbReference type="InterPro" id="IPR011009">
    <property type="entry name" value="Kinase-like_dom_sf"/>
</dbReference>
<dbReference type="SUPFAM" id="SSF56112">
    <property type="entry name" value="Protein kinase-like (PK-like)"/>
    <property type="match status" value="1"/>
</dbReference>
<dbReference type="eggNOG" id="COG3281">
    <property type="taxonomic scope" value="Bacteria"/>
</dbReference>
<protein>
    <recommendedName>
        <fullName evidence="3">Trehalose synthase-fused maltokinase</fullName>
    </recommendedName>
</protein>